<protein>
    <submittedName>
        <fullName evidence="2">Uncharacterized protein</fullName>
    </submittedName>
</protein>
<evidence type="ECO:0000313" key="3">
    <source>
        <dbReference type="Proteomes" id="UP001152622"/>
    </source>
</evidence>
<evidence type="ECO:0000313" key="2">
    <source>
        <dbReference type="EMBL" id="KAJ8374238.1"/>
    </source>
</evidence>
<sequence length="69" mass="7911">MELACGTSQETRCHDITQQSLQRLREPGDKRVWIGPSNRHKSDSPALTFASKREQQQYLSHKRLGKCSV</sequence>
<name>A0A9Q1J960_SYNKA</name>
<organism evidence="2 3">
    <name type="scientific">Synaphobranchus kaupii</name>
    <name type="common">Kaup's arrowtooth eel</name>
    <dbReference type="NCBI Taxonomy" id="118154"/>
    <lineage>
        <taxon>Eukaryota</taxon>
        <taxon>Metazoa</taxon>
        <taxon>Chordata</taxon>
        <taxon>Craniata</taxon>
        <taxon>Vertebrata</taxon>
        <taxon>Euteleostomi</taxon>
        <taxon>Actinopterygii</taxon>
        <taxon>Neopterygii</taxon>
        <taxon>Teleostei</taxon>
        <taxon>Anguilliformes</taxon>
        <taxon>Synaphobranchidae</taxon>
        <taxon>Synaphobranchus</taxon>
    </lineage>
</organism>
<comment type="caution">
    <text evidence="2">The sequence shown here is derived from an EMBL/GenBank/DDBJ whole genome shotgun (WGS) entry which is preliminary data.</text>
</comment>
<reference evidence="2" key="1">
    <citation type="journal article" date="2023" name="Science">
        <title>Genome structures resolve the early diversification of teleost fishes.</title>
        <authorList>
            <person name="Parey E."/>
            <person name="Louis A."/>
            <person name="Montfort J."/>
            <person name="Bouchez O."/>
            <person name="Roques C."/>
            <person name="Iampietro C."/>
            <person name="Lluch J."/>
            <person name="Castinel A."/>
            <person name="Donnadieu C."/>
            <person name="Desvignes T."/>
            <person name="Floi Bucao C."/>
            <person name="Jouanno E."/>
            <person name="Wen M."/>
            <person name="Mejri S."/>
            <person name="Dirks R."/>
            <person name="Jansen H."/>
            <person name="Henkel C."/>
            <person name="Chen W.J."/>
            <person name="Zahm M."/>
            <person name="Cabau C."/>
            <person name="Klopp C."/>
            <person name="Thompson A.W."/>
            <person name="Robinson-Rechavi M."/>
            <person name="Braasch I."/>
            <person name="Lecointre G."/>
            <person name="Bobe J."/>
            <person name="Postlethwait J.H."/>
            <person name="Berthelot C."/>
            <person name="Roest Crollius H."/>
            <person name="Guiguen Y."/>
        </authorList>
    </citation>
    <scope>NUCLEOTIDE SEQUENCE</scope>
    <source>
        <strain evidence="2">WJC10195</strain>
    </source>
</reference>
<dbReference type="EMBL" id="JAINUF010000002">
    <property type="protein sequence ID" value="KAJ8374238.1"/>
    <property type="molecule type" value="Genomic_DNA"/>
</dbReference>
<keyword evidence="3" id="KW-1185">Reference proteome</keyword>
<evidence type="ECO:0000256" key="1">
    <source>
        <dbReference type="SAM" id="MobiDB-lite"/>
    </source>
</evidence>
<feature type="region of interest" description="Disordered" evidence="1">
    <location>
        <begin position="27"/>
        <end position="48"/>
    </location>
</feature>
<proteinExistence type="predicted"/>
<gene>
    <name evidence="2" type="ORF">SKAU_G00048180</name>
</gene>
<accession>A0A9Q1J960</accession>
<dbReference type="AlphaFoldDB" id="A0A9Q1J960"/>
<dbReference type="Proteomes" id="UP001152622">
    <property type="component" value="Chromosome 2"/>
</dbReference>